<dbReference type="EMBL" id="FAOZ01000052">
    <property type="protein sequence ID" value="CUU61007.1"/>
    <property type="molecule type" value="Genomic_DNA"/>
</dbReference>
<name>A0A0S4R0U4_9ACTN</name>
<dbReference type="Proteomes" id="UP000198802">
    <property type="component" value="Unassembled WGS sequence"/>
</dbReference>
<organism evidence="1 2">
    <name type="scientific">Parafrankia irregularis</name>
    <dbReference type="NCBI Taxonomy" id="795642"/>
    <lineage>
        <taxon>Bacteria</taxon>
        <taxon>Bacillati</taxon>
        <taxon>Actinomycetota</taxon>
        <taxon>Actinomycetes</taxon>
        <taxon>Frankiales</taxon>
        <taxon>Frankiaceae</taxon>
        <taxon>Parafrankia</taxon>
    </lineage>
</organism>
<evidence type="ECO:0000313" key="1">
    <source>
        <dbReference type="EMBL" id="CUU61007.1"/>
    </source>
</evidence>
<sequence length="172" mass="18328">MSGAPAGWVWRTRRKPPAVGGYTVLLGDTTSGVWMGFKALAAITTGAPGHHVIRQASTFAKLIEGEFAGPAEHMEKRCWIRPATTHGAGRTSRTMARAGFESNRGPRLLGASYWQPASELLPGVLVVLLPGPTVKVGAQEEQVCDLLRGRVAPRCDPVNIHRDLIGGVPTAD</sequence>
<protein>
    <submittedName>
        <fullName evidence="1">Uncharacterized protein</fullName>
    </submittedName>
</protein>
<dbReference type="AlphaFoldDB" id="A0A0S4R0U4"/>
<gene>
    <name evidence="1" type="ORF">Ga0074812_15232</name>
</gene>
<reference evidence="2" key="1">
    <citation type="submission" date="2015-11" db="EMBL/GenBank/DDBJ databases">
        <authorList>
            <person name="Varghese N."/>
        </authorList>
    </citation>
    <scope>NUCLEOTIDE SEQUENCE [LARGE SCALE GENOMIC DNA]</scope>
    <source>
        <strain evidence="2">DSM 45899</strain>
    </source>
</reference>
<keyword evidence="2" id="KW-1185">Reference proteome</keyword>
<evidence type="ECO:0000313" key="2">
    <source>
        <dbReference type="Proteomes" id="UP000198802"/>
    </source>
</evidence>
<accession>A0A0S4R0U4</accession>
<proteinExistence type="predicted"/>